<accession>A0A120IE10</accession>
<dbReference type="OrthoDB" id="9958786at2"/>
<dbReference type="NCBIfam" id="TIGR04423">
    <property type="entry name" value="casT3_TIGR04423"/>
    <property type="match status" value="1"/>
</dbReference>
<evidence type="ECO:0000313" key="1">
    <source>
        <dbReference type="EMBL" id="AMC10196.1"/>
    </source>
</evidence>
<reference evidence="1 2" key="2">
    <citation type="journal article" date="2016" name="Int. J. Syst. Evol. Microbiol.">
        <title>Lutibacter profundi sp. nov., isolated from a deep-sea hydrothermal system on the Arctic Mid-Ocean Ridge and emended description of the genus Lutibacter.</title>
        <authorList>
            <person name="Le Moine Bauer S."/>
            <person name="Roalkvam I."/>
            <person name="Steen I.H."/>
            <person name="Dahle H."/>
        </authorList>
    </citation>
    <scope>NUCLEOTIDE SEQUENCE [LARGE SCALE GENOMIC DNA]</scope>
    <source>
        <strain evidence="1 2">LP1</strain>
    </source>
</reference>
<gene>
    <name evidence="1" type="ORF">Lupro_02535</name>
</gene>
<dbReference type="InterPro" id="IPR030955">
    <property type="entry name" value="CHP04423"/>
</dbReference>
<keyword evidence="2" id="KW-1185">Reference proteome</keyword>
<organism evidence="1 2">
    <name type="scientific">Lutibacter profundi</name>
    <dbReference type="NCBI Taxonomy" id="1622118"/>
    <lineage>
        <taxon>Bacteria</taxon>
        <taxon>Pseudomonadati</taxon>
        <taxon>Bacteroidota</taxon>
        <taxon>Flavobacteriia</taxon>
        <taxon>Flavobacteriales</taxon>
        <taxon>Flavobacteriaceae</taxon>
        <taxon>Lutibacter</taxon>
    </lineage>
</organism>
<evidence type="ECO:0000313" key="2">
    <source>
        <dbReference type="Proteomes" id="UP000059672"/>
    </source>
</evidence>
<dbReference type="Proteomes" id="UP000059672">
    <property type="component" value="Chromosome"/>
</dbReference>
<dbReference type="AlphaFoldDB" id="A0A120IE10"/>
<protein>
    <submittedName>
        <fullName evidence="1">Uncharacterized protein</fullName>
    </submittedName>
</protein>
<sequence>MKLSKEDFIKDYNNKLFIGYIWMVSSKEGPKTYLNKAKIDFETLYDKKEPHNKIQEAYLYDGTNSIHIKNIDGEELFYIHNIEKFSDKTKYKNKDLEFPSHIITGKNLKFKQVYQLKESLSGTEFKTWQPIVHLFKGFEPKNNTQNQPKTD</sequence>
<name>A0A120IE10_9FLAO</name>
<dbReference type="KEGG" id="lut:Lupro_02535"/>
<dbReference type="STRING" id="1622118.Lupro_02535"/>
<dbReference type="RefSeq" id="WP_068206007.1">
    <property type="nucleotide sequence ID" value="NZ_CP013355.1"/>
</dbReference>
<proteinExistence type="predicted"/>
<dbReference type="EMBL" id="CP013355">
    <property type="protein sequence ID" value="AMC10196.1"/>
    <property type="molecule type" value="Genomic_DNA"/>
</dbReference>
<reference evidence="2" key="1">
    <citation type="submission" date="2015-12" db="EMBL/GenBank/DDBJ databases">
        <title>Complete genome sequence of Lutibacter profundus strain LP1.</title>
        <authorList>
            <person name="Wissuwa J."/>
            <person name="Le Moine Bauer S."/>
            <person name="Stokke R."/>
            <person name="Dahle H."/>
            <person name="Steen I.H."/>
        </authorList>
    </citation>
    <scope>NUCLEOTIDE SEQUENCE [LARGE SCALE GENOMIC DNA]</scope>
    <source>
        <strain evidence="2">LP1</strain>
    </source>
</reference>